<dbReference type="SMART" id="SM00249">
    <property type="entry name" value="PHD"/>
    <property type="match status" value="1"/>
</dbReference>
<accession>A0ABM1XK69</accession>
<reference evidence="8" key="1">
    <citation type="journal article" date="2015" name="Proc. Natl. Acad. Sci. U.S.A.">
        <title>Genome sequence of the Asian Tiger mosquito, Aedes albopictus, reveals insights into its biology, genetics, and evolution.</title>
        <authorList>
            <person name="Chen X.G."/>
            <person name="Jiang X."/>
            <person name="Gu J."/>
            <person name="Xu M."/>
            <person name="Wu Y."/>
            <person name="Deng Y."/>
            <person name="Zhang C."/>
            <person name="Bonizzoni M."/>
            <person name="Dermauw W."/>
            <person name="Vontas J."/>
            <person name="Armbruster P."/>
            <person name="Huang X."/>
            <person name="Yang Y."/>
            <person name="Zhang H."/>
            <person name="He W."/>
            <person name="Peng H."/>
            <person name="Liu Y."/>
            <person name="Wu K."/>
            <person name="Chen J."/>
            <person name="Lirakis M."/>
            <person name="Topalis P."/>
            <person name="Van Leeuwen T."/>
            <person name="Hall A.B."/>
            <person name="Jiang X."/>
            <person name="Thorpe C."/>
            <person name="Mueller R.L."/>
            <person name="Sun C."/>
            <person name="Waterhouse R.M."/>
            <person name="Yan G."/>
            <person name="Tu Z.J."/>
            <person name="Fang X."/>
            <person name="James A.A."/>
        </authorList>
    </citation>
    <scope>NUCLEOTIDE SEQUENCE [LARGE SCALE GENOMIC DNA]</scope>
    <source>
        <strain evidence="8">Foshan</strain>
    </source>
</reference>
<keyword evidence="1" id="KW-0479">Metal-binding</keyword>
<feature type="region of interest" description="Disordered" evidence="5">
    <location>
        <begin position="217"/>
        <end position="316"/>
    </location>
</feature>
<evidence type="ECO:0000313" key="7">
    <source>
        <dbReference type="EnsemblMetazoa" id="AALFPA23_000404.P37978"/>
    </source>
</evidence>
<keyword evidence="2 4" id="KW-0863">Zinc-finger</keyword>
<feature type="compositionally biased region" description="Low complexity" evidence="5">
    <location>
        <begin position="278"/>
        <end position="287"/>
    </location>
</feature>
<keyword evidence="3" id="KW-0862">Zinc</keyword>
<feature type="compositionally biased region" description="Basic and acidic residues" evidence="5">
    <location>
        <begin position="90"/>
        <end position="106"/>
    </location>
</feature>
<dbReference type="RefSeq" id="XP_062713886.1">
    <property type="nucleotide sequence ID" value="XM_062857902.1"/>
</dbReference>
<evidence type="ECO:0000256" key="2">
    <source>
        <dbReference type="ARBA" id="ARBA00022771"/>
    </source>
</evidence>
<evidence type="ECO:0000256" key="5">
    <source>
        <dbReference type="SAM" id="MobiDB-lite"/>
    </source>
</evidence>
<feature type="region of interest" description="Disordered" evidence="5">
    <location>
        <begin position="64"/>
        <end position="106"/>
    </location>
</feature>
<sequence length="316" mass="36007">MVKSGNFTLTPCGVCSETSDTNEGMVGCDACDLWFHFRCVEVTEESLVGLEKWFCPAEPCQRAREETTKKRTDRKKGTKSKESRSLAPDESDRSSVKSDRQSGSTLEKRLKALEKEQEEKEQEMEIGRILREKRIEMNRILNEKQLRIDNELREKERRLEEDMLGQSLRDEKIHADRMQQMRESYQKAIIGVKGMSTTTVGAEPKFENAEEMFNAGEGCSSRHKKMLNTPLRNPGISLQSGPQKQRKSVEKKQRIEELGGRSEEELGSIDESSDSDSSETNNSSGTSSEEEKEQSHCESEKSASSEDGQHRKKRKQ</sequence>
<evidence type="ECO:0000259" key="6">
    <source>
        <dbReference type="PROSITE" id="PS50016"/>
    </source>
</evidence>
<feature type="compositionally biased region" description="Acidic residues" evidence="5">
    <location>
        <begin position="265"/>
        <end position="277"/>
    </location>
</feature>
<evidence type="ECO:0000256" key="1">
    <source>
        <dbReference type="ARBA" id="ARBA00022723"/>
    </source>
</evidence>
<dbReference type="InterPro" id="IPR019787">
    <property type="entry name" value="Znf_PHD-finger"/>
</dbReference>
<dbReference type="InterPro" id="IPR001965">
    <property type="entry name" value="Znf_PHD"/>
</dbReference>
<name>A0ABM1XK69_AEDAL</name>
<reference evidence="7" key="2">
    <citation type="submission" date="2025-05" db="UniProtKB">
        <authorList>
            <consortium name="EnsemblMetazoa"/>
        </authorList>
    </citation>
    <scope>IDENTIFICATION</scope>
    <source>
        <strain evidence="7">Foshan</strain>
    </source>
</reference>
<dbReference type="Pfam" id="PF00628">
    <property type="entry name" value="PHD"/>
    <property type="match status" value="1"/>
</dbReference>
<organism evidence="7 8">
    <name type="scientific">Aedes albopictus</name>
    <name type="common">Asian tiger mosquito</name>
    <name type="synonym">Stegomyia albopicta</name>
    <dbReference type="NCBI Taxonomy" id="7160"/>
    <lineage>
        <taxon>Eukaryota</taxon>
        <taxon>Metazoa</taxon>
        <taxon>Ecdysozoa</taxon>
        <taxon>Arthropoda</taxon>
        <taxon>Hexapoda</taxon>
        <taxon>Insecta</taxon>
        <taxon>Pterygota</taxon>
        <taxon>Neoptera</taxon>
        <taxon>Endopterygota</taxon>
        <taxon>Diptera</taxon>
        <taxon>Nematocera</taxon>
        <taxon>Culicoidea</taxon>
        <taxon>Culicidae</taxon>
        <taxon>Culicinae</taxon>
        <taxon>Aedini</taxon>
        <taxon>Aedes</taxon>
        <taxon>Stegomyia</taxon>
    </lineage>
</organism>
<dbReference type="EnsemblMetazoa" id="AALFPA23_000404.R37978">
    <property type="protein sequence ID" value="AALFPA23_000404.P37978"/>
    <property type="gene ID" value="AALFPA23_000404"/>
</dbReference>
<dbReference type="GeneID" id="134290720"/>
<feature type="domain" description="PHD-type" evidence="6">
    <location>
        <begin position="9"/>
        <end position="61"/>
    </location>
</feature>
<dbReference type="SUPFAM" id="SSF57903">
    <property type="entry name" value="FYVE/PHD zinc finger"/>
    <property type="match status" value="1"/>
</dbReference>
<protein>
    <recommendedName>
        <fullName evidence="6">PHD-type domain-containing protein</fullName>
    </recommendedName>
</protein>
<dbReference type="InterPro" id="IPR011011">
    <property type="entry name" value="Znf_FYVE_PHD"/>
</dbReference>
<proteinExistence type="predicted"/>
<feature type="compositionally biased region" description="Basic and acidic residues" evidence="5">
    <location>
        <begin position="247"/>
        <end position="264"/>
    </location>
</feature>
<dbReference type="Gene3D" id="3.30.40.10">
    <property type="entry name" value="Zinc/RING finger domain, C3HC4 (zinc finger)"/>
    <property type="match status" value="1"/>
</dbReference>
<evidence type="ECO:0000313" key="8">
    <source>
        <dbReference type="Proteomes" id="UP000069940"/>
    </source>
</evidence>
<dbReference type="PROSITE" id="PS50016">
    <property type="entry name" value="ZF_PHD_2"/>
    <property type="match status" value="1"/>
</dbReference>
<evidence type="ECO:0000256" key="4">
    <source>
        <dbReference type="PROSITE-ProRule" id="PRU00146"/>
    </source>
</evidence>
<feature type="compositionally biased region" description="Basic and acidic residues" evidence="5">
    <location>
        <begin position="293"/>
        <end position="309"/>
    </location>
</feature>
<dbReference type="InterPro" id="IPR013083">
    <property type="entry name" value="Znf_RING/FYVE/PHD"/>
</dbReference>
<keyword evidence="8" id="KW-1185">Reference proteome</keyword>
<evidence type="ECO:0000256" key="3">
    <source>
        <dbReference type="ARBA" id="ARBA00022833"/>
    </source>
</evidence>
<dbReference type="Proteomes" id="UP000069940">
    <property type="component" value="Unassembled WGS sequence"/>
</dbReference>